<accession>A0A2A2H132</accession>
<dbReference type="InterPro" id="IPR024935">
    <property type="entry name" value="Rubredoxin_dom"/>
</dbReference>
<dbReference type="InterPro" id="IPR018527">
    <property type="entry name" value="Rubredoxin_Fe_BS"/>
</dbReference>
<dbReference type="PANTHER" id="PTHR47627">
    <property type="entry name" value="RUBREDOXIN"/>
    <property type="match status" value="1"/>
</dbReference>
<dbReference type="GO" id="GO:0043448">
    <property type="term" value="P:alkane catabolic process"/>
    <property type="evidence" value="ECO:0007669"/>
    <property type="project" value="TreeGrafter"/>
</dbReference>
<comment type="similarity">
    <text evidence="6">Belongs to the rubredoxin family.</text>
</comment>
<sequence length="74" mass="8462">MVYKCDVCNYICDPNNGDPENGIKAGTDLKNLPSNWVCPICGIEKDYFYLLKNEDTCYPERSRILSMANHVFAH</sequence>
<dbReference type="InterPro" id="IPR050526">
    <property type="entry name" value="Rubredoxin_ET"/>
</dbReference>
<dbReference type="GO" id="GO:0005506">
    <property type="term" value="F:iron ion binding"/>
    <property type="evidence" value="ECO:0007669"/>
    <property type="project" value="UniProtKB-UniRule"/>
</dbReference>
<keyword evidence="4 6" id="KW-0249">Electron transport</keyword>
<feature type="domain" description="Rubredoxin-like" evidence="7">
    <location>
        <begin position="3"/>
        <end position="51"/>
    </location>
</feature>
<dbReference type="OrthoDB" id="371635at2157"/>
<dbReference type="Gene3D" id="2.20.28.10">
    <property type="match status" value="1"/>
</dbReference>
<organism evidence="8 9">
    <name type="scientific">Methanobacterium bryantii</name>
    <dbReference type="NCBI Taxonomy" id="2161"/>
    <lineage>
        <taxon>Archaea</taxon>
        <taxon>Methanobacteriati</taxon>
        <taxon>Methanobacteriota</taxon>
        <taxon>Methanomada group</taxon>
        <taxon>Methanobacteria</taxon>
        <taxon>Methanobacteriales</taxon>
        <taxon>Methanobacteriaceae</taxon>
        <taxon>Methanobacterium</taxon>
    </lineage>
</organism>
<evidence type="ECO:0000256" key="6">
    <source>
        <dbReference type="RuleBase" id="RU003820"/>
    </source>
</evidence>
<dbReference type="Proteomes" id="UP000217784">
    <property type="component" value="Unassembled WGS sequence"/>
</dbReference>
<evidence type="ECO:0000256" key="3">
    <source>
        <dbReference type="ARBA" id="ARBA00022723"/>
    </source>
</evidence>
<evidence type="ECO:0000313" key="9">
    <source>
        <dbReference type="Proteomes" id="UP000217784"/>
    </source>
</evidence>
<evidence type="ECO:0000256" key="5">
    <source>
        <dbReference type="ARBA" id="ARBA00023004"/>
    </source>
</evidence>
<dbReference type="InterPro" id="IPR024934">
    <property type="entry name" value="Rubredoxin-like_dom"/>
</dbReference>
<keyword evidence="9" id="KW-1185">Reference proteome</keyword>
<name>A0A2A2H132_METBR</name>
<dbReference type="PROSITE" id="PS50903">
    <property type="entry name" value="RUBREDOXIN_LIKE"/>
    <property type="match status" value="1"/>
</dbReference>
<comment type="cofactor">
    <cofactor evidence="6">
        <name>Fe(3+)</name>
        <dbReference type="ChEBI" id="CHEBI:29034"/>
    </cofactor>
</comment>
<dbReference type="GO" id="GO:0009055">
    <property type="term" value="F:electron transfer activity"/>
    <property type="evidence" value="ECO:0007669"/>
    <property type="project" value="TreeGrafter"/>
</dbReference>
<gene>
    <name evidence="8" type="ORF">ASJ80_07225</name>
</gene>
<reference evidence="8 9" key="1">
    <citation type="journal article" date="2017" name="BMC Genomics">
        <title>Genomic analysis of methanogenic archaea reveals a shift towards energy conservation.</title>
        <authorList>
            <person name="Gilmore S.P."/>
            <person name="Henske J.K."/>
            <person name="Sexton J.A."/>
            <person name="Solomon K.V."/>
            <person name="Seppala S."/>
            <person name="Yoo J.I."/>
            <person name="Huyett L.M."/>
            <person name="Pressman A."/>
            <person name="Cogan J.Z."/>
            <person name="Kivenson V."/>
            <person name="Peng X."/>
            <person name="Tan Y."/>
            <person name="Valentine D.L."/>
            <person name="O'Malley M.A."/>
        </authorList>
    </citation>
    <scope>NUCLEOTIDE SEQUENCE [LARGE SCALE GENOMIC DNA]</scope>
    <source>
        <strain evidence="8 9">M.o.H.</strain>
    </source>
</reference>
<dbReference type="RefSeq" id="WP_069583958.1">
    <property type="nucleotide sequence ID" value="NZ_LMVM01000040.1"/>
</dbReference>
<dbReference type="Pfam" id="PF00301">
    <property type="entry name" value="Rubredoxin"/>
    <property type="match status" value="1"/>
</dbReference>
<keyword evidence="2" id="KW-0813">Transport</keyword>
<dbReference type="PRINTS" id="PR00163">
    <property type="entry name" value="RUBREDOXIN"/>
</dbReference>
<keyword evidence="3 6" id="KW-0479">Metal-binding</keyword>
<protein>
    <recommendedName>
        <fullName evidence="6">Rubredoxin</fullName>
    </recommendedName>
</protein>
<evidence type="ECO:0000256" key="2">
    <source>
        <dbReference type="ARBA" id="ARBA00022448"/>
    </source>
</evidence>
<dbReference type="SUPFAM" id="SSF57802">
    <property type="entry name" value="Rubredoxin-like"/>
    <property type="match status" value="1"/>
</dbReference>
<comment type="caution">
    <text evidence="8">The sequence shown here is derived from an EMBL/GenBank/DDBJ whole genome shotgun (WGS) entry which is preliminary data.</text>
</comment>
<evidence type="ECO:0000259" key="7">
    <source>
        <dbReference type="PROSITE" id="PS50903"/>
    </source>
</evidence>
<dbReference type="PANTHER" id="PTHR47627:SF1">
    <property type="entry name" value="RUBREDOXIN-1-RELATED"/>
    <property type="match status" value="1"/>
</dbReference>
<keyword evidence="5 6" id="KW-0408">Iron</keyword>
<dbReference type="PROSITE" id="PS00202">
    <property type="entry name" value="RUBREDOXIN"/>
    <property type="match status" value="1"/>
</dbReference>
<dbReference type="EMBL" id="LMVM01000040">
    <property type="protein sequence ID" value="PAV03055.1"/>
    <property type="molecule type" value="Genomic_DNA"/>
</dbReference>
<comment type="function">
    <text evidence="1">Rubredoxin is a small nonheme, iron protein lacking acid-labile sulfide. Its single Fe, chelated to 4 Cys, functions as an electron acceptor and may also stabilize the conformation of the molecule.</text>
</comment>
<evidence type="ECO:0000256" key="4">
    <source>
        <dbReference type="ARBA" id="ARBA00022982"/>
    </source>
</evidence>
<proteinExistence type="inferred from homology"/>
<dbReference type="AlphaFoldDB" id="A0A2A2H132"/>
<evidence type="ECO:0000313" key="8">
    <source>
        <dbReference type="EMBL" id="PAV03055.1"/>
    </source>
</evidence>
<evidence type="ECO:0000256" key="1">
    <source>
        <dbReference type="ARBA" id="ARBA00002360"/>
    </source>
</evidence>
<dbReference type="CDD" id="cd00730">
    <property type="entry name" value="rubredoxin"/>
    <property type="match status" value="1"/>
</dbReference>